<organism evidence="1 2">
    <name type="scientific">Candidatus Mancarchaeum acidiphilum</name>
    <dbReference type="NCBI Taxonomy" id="1920749"/>
    <lineage>
        <taxon>Archaea</taxon>
        <taxon>Candidatus Micrarchaeota</taxon>
        <taxon>Candidatus Mancarchaeum</taxon>
    </lineage>
</organism>
<name>A0A218NNU3_9ARCH</name>
<dbReference type="InterPro" id="IPR008482">
    <property type="entry name" value="DUF763"/>
</dbReference>
<dbReference type="Proteomes" id="UP000197679">
    <property type="component" value="Chromosome"/>
</dbReference>
<protein>
    <submittedName>
        <fullName evidence="1">DUF763 family protein</fullName>
    </submittedName>
</protein>
<sequence length="365" mass="41009">MNRMQNYSFLPLHGGNAPKWLFGRMVKLSSLIANEIIDEYGADEFVKRVADPYWFQALACAVGYDWHSSGTTTVTMAALKQALDGYSDIYIAGGKGKTGLKTPDDILKGADLLSTNNAEQLVKYSRITAKIDSSLIYDNFGIYHHTFVFSKDKWSVVQQGMFNKGNTAVRFQIFCDNIDKNDISCETNSAVASDLSNNTVDLTFKDNSEIKAKSLDMVNDNLNEIVNFGKTYNLPGRHEIIPSCDLSKQAIKLLEYANDMKPENYNDLLSIKGIGRKTLKSVALISSLIYKNEIYERDPVLYSYNLGGKDGIPYRINLKDYDNVISSMKEIIDNAKIGPQDRGKVLSRLSKDLEEKYLRLNKFVG</sequence>
<evidence type="ECO:0000313" key="1">
    <source>
        <dbReference type="EMBL" id="ASI14123.1"/>
    </source>
</evidence>
<dbReference type="PANTHER" id="PTHR38597">
    <property type="entry name" value="BLL3834 PROTEIN"/>
    <property type="match status" value="1"/>
</dbReference>
<dbReference type="EMBL" id="CP019964">
    <property type="protein sequence ID" value="ASI14123.1"/>
    <property type="molecule type" value="Genomic_DNA"/>
</dbReference>
<gene>
    <name evidence="1" type="ORF">Mia14_0835</name>
</gene>
<proteinExistence type="predicted"/>
<keyword evidence="2" id="KW-1185">Reference proteome</keyword>
<dbReference type="KEGG" id="marh:Mia14_0835"/>
<dbReference type="Pfam" id="PF05559">
    <property type="entry name" value="DUF763"/>
    <property type="match status" value="1"/>
</dbReference>
<evidence type="ECO:0000313" key="2">
    <source>
        <dbReference type="Proteomes" id="UP000197679"/>
    </source>
</evidence>
<dbReference type="PANTHER" id="PTHR38597:SF1">
    <property type="entry name" value="BLL3834 PROTEIN"/>
    <property type="match status" value="1"/>
</dbReference>
<dbReference type="AlphaFoldDB" id="A0A218NNU3"/>
<reference evidence="1 2" key="1">
    <citation type="journal article" date="2017" name="Nat. Commun.">
        <title>'ARMAN' archaea depend on association with euryarchaeal host in culture and in situ.</title>
        <authorList>
            <person name="Golyshina O."/>
            <person name="Toshchakov S."/>
            <person name="Makarova K."/>
            <person name="Gavrilov S."/>
            <person name="Korzhenkov A."/>
            <person name="La Cono V."/>
            <person name="Arcadi E."/>
            <person name="Nechitaylo T."/>
            <person name="Ferrer M."/>
            <person name="Kublanov I."/>
            <person name="Wolf Y."/>
            <person name="Yakimov M."/>
            <person name="Golyshin P."/>
            <person name="Slesarev A."/>
            <person name="Kozyavkin S."/>
        </authorList>
    </citation>
    <scope>NUCLEOTIDE SEQUENCE [LARGE SCALE GENOMIC DNA]</scope>
    <source>
        <strain evidence="1 2">Mia14</strain>
    </source>
</reference>
<accession>A0A218NNU3</accession>